<dbReference type="FunFam" id="3.90.226.10:FF:000062">
    <property type="entry name" value="3-hydroxyisobutyryl-CoA hydrolase-like protein 3 mitochondrial"/>
    <property type="match status" value="1"/>
</dbReference>
<dbReference type="Gene3D" id="3.40.50.1820">
    <property type="entry name" value="alpha/beta hydrolase"/>
    <property type="match status" value="1"/>
</dbReference>
<name>A0A8N4I941_ELAGV</name>
<dbReference type="RefSeq" id="XP_029121166.1">
    <property type="nucleotide sequence ID" value="XM_029265333.1"/>
</dbReference>
<gene>
    <name evidence="11" type="primary">LOC105047741</name>
</gene>
<dbReference type="PANTHER" id="PTHR43176">
    <property type="entry name" value="3-HYDROXYISOBUTYRYL-COA HYDROLASE-RELATED"/>
    <property type="match status" value="1"/>
</dbReference>
<evidence type="ECO:0000259" key="8">
    <source>
        <dbReference type="Pfam" id="PF12146"/>
    </source>
</evidence>
<dbReference type="InterPro" id="IPR045004">
    <property type="entry name" value="ECH_dom"/>
</dbReference>
<dbReference type="InterPro" id="IPR022742">
    <property type="entry name" value="Hydrolase_4"/>
</dbReference>
<dbReference type="OrthoDB" id="16820at2759"/>
<dbReference type="Proteomes" id="UP000504607">
    <property type="component" value="Chromosome 6"/>
</dbReference>
<feature type="domain" description="Enoyl-CoA hydratase/isomerase" evidence="9">
    <location>
        <begin position="122"/>
        <end position="455"/>
    </location>
</feature>
<proteinExistence type="inferred from homology"/>
<evidence type="ECO:0000313" key="11">
    <source>
        <dbReference type="RefSeq" id="XP_029121166.1"/>
    </source>
</evidence>
<keyword evidence="10" id="KW-1185">Reference proteome</keyword>
<sequence>MHSNARIIGNGEQTVVLSHGYGGSQSIWDNVVPHLSQSYQLLLFDWNFSGTADDSGKALELSEYTSFTAFADDLISLIDEMNRNGVIFIGHSMSGMIGCIASVKRPDLFSHLVLIGASPSAEMDIRYKGYLDEWESNPSVKCILVESSSSRAFSAGMDIKGVVAEIQKDKTTPLVKKVFAAEYSLICKIFGYQKPYICFMDGVTMGFGIGLSGHGRYRIVTEKTLLAMPENGIGLFPDVGFAYIAAESPGEGAVGAYLGMTGKRISSPADALYVGLGTHYVPSGNLEPLKGALLSINFSDDPHKDVESLLAEYKKEPESESQLKLLLPHIVSSFGVHNSVSKIIEELKMYQSSTDAAVAQWANDALLGLRKGAPFSLCLTQKHFSEVSYAQGNDEHHLSELGGVMKAEYRIALRSSLRNDFAEGVRAVLVDKDQNPKWSPSKLEDVDMSEVESVFEPLPPEDELVV</sequence>
<reference evidence="11" key="1">
    <citation type="submission" date="2025-08" db="UniProtKB">
        <authorList>
            <consortium name="RefSeq"/>
        </authorList>
    </citation>
    <scope>IDENTIFICATION</scope>
</reference>
<keyword evidence="5" id="KW-0496">Mitochondrion</keyword>
<evidence type="ECO:0000256" key="5">
    <source>
        <dbReference type="ARBA" id="ARBA00023128"/>
    </source>
</evidence>
<protein>
    <recommendedName>
        <fullName evidence="6">3-hydroxyisobutyryl-CoA hydrolase</fullName>
        <shortName evidence="6">HIB-CoA hydrolase</shortName>
        <shortName evidence="6">HIBYL-CoA-H</shortName>
        <ecNumber evidence="6">3.1.2.4</ecNumber>
    </recommendedName>
    <alternativeName>
        <fullName evidence="6">3-hydroxyisobutyryl-coenzyme A hydrolase</fullName>
    </alternativeName>
</protein>
<dbReference type="EC" id="3.1.2.4" evidence="6"/>
<evidence type="ECO:0000256" key="1">
    <source>
        <dbReference type="ARBA" id="ARBA00004173"/>
    </source>
</evidence>
<accession>A0A8N4I941</accession>
<evidence type="ECO:0000256" key="6">
    <source>
        <dbReference type="RuleBase" id="RU369070"/>
    </source>
</evidence>
<evidence type="ECO:0000313" key="10">
    <source>
        <dbReference type="Proteomes" id="UP000504607"/>
    </source>
</evidence>
<feature type="domain" description="Serine aminopeptidase S33" evidence="8">
    <location>
        <begin position="12"/>
        <end position="118"/>
    </location>
</feature>
<dbReference type="Gene3D" id="3.90.226.10">
    <property type="entry name" value="2-enoyl-CoA Hydratase, Chain A, domain 1"/>
    <property type="match status" value="1"/>
</dbReference>
<organism evidence="10 11">
    <name type="scientific">Elaeis guineensis var. tenera</name>
    <name type="common">Oil palm</name>
    <dbReference type="NCBI Taxonomy" id="51953"/>
    <lineage>
        <taxon>Eukaryota</taxon>
        <taxon>Viridiplantae</taxon>
        <taxon>Streptophyta</taxon>
        <taxon>Embryophyta</taxon>
        <taxon>Tracheophyta</taxon>
        <taxon>Spermatophyta</taxon>
        <taxon>Magnoliopsida</taxon>
        <taxon>Liliopsida</taxon>
        <taxon>Arecaceae</taxon>
        <taxon>Arecoideae</taxon>
        <taxon>Cocoseae</taxon>
        <taxon>Elaeidinae</taxon>
        <taxon>Elaeis</taxon>
    </lineage>
</organism>
<comment type="similarity">
    <text evidence="2 6">Belongs to the enoyl-CoA hydratase/isomerase family.</text>
</comment>
<dbReference type="SUPFAM" id="SSF52096">
    <property type="entry name" value="ClpP/crotonase"/>
    <property type="match status" value="1"/>
</dbReference>
<dbReference type="CDD" id="cd06558">
    <property type="entry name" value="crotonase-like"/>
    <property type="match status" value="1"/>
</dbReference>
<dbReference type="GO" id="GO:0005829">
    <property type="term" value="C:cytosol"/>
    <property type="evidence" value="ECO:0007669"/>
    <property type="project" value="TreeGrafter"/>
</dbReference>
<dbReference type="InterPro" id="IPR029045">
    <property type="entry name" value="ClpP/crotonase-like_dom_sf"/>
</dbReference>
<dbReference type="GO" id="GO:0006574">
    <property type="term" value="P:L-valine catabolic process"/>
    <property type="evidence" value="ECO:0007669"/>
    <property type="project" value="UniProtKB-UniRule"/>
</dbReference>
<comment type="pathway">
    <text evidence="6">Amino-acid degradation; L-valine degradation.</text>
</comment>
<evidence type="ECO:0000256" key="3">
    <source>
        <dbReference type="ARBA" id="ARBA00022801"/>
    </source>
</evidence>
<dbReference type="GO" id="GO:0003860">
    <property type="term" value="F:3-hydroxyisobutyryl-CoA hydrolase activity"/>
    <property type="evidence" value="ECO:0007669"/>
    <property type="project" value="UniProtKB-UniRule"/>
</dbReference>
<dbReference type="InterPro" id="IPR032259">
    <property type="entry name" value="HIBYL-CoA-H"/>
</dbReference>
<dbReference type="AlphaFoldDB" id="A0A8N4I941"/>
<keyword evidence="3 6" id="KW-0378">Hydrolase</keyword>
<dbReference type="Pfam" id="PF16113">
    <property type="entry name" value="ECH_2"/>
    <property type="match status" value="1"/>
</dbReference>
<keyword evidence="4" id="KW-0809">Transit peptide</keyword>
<evidence type="ECO:0000256" key="7">
    <source>
        <dbReference type="SAM" id="MobiDB-lite"/>
    </source>
</evidence>
<dbReference type="PANTHER" id="PTHR43176:SF5">
    <property type="entry name" value="3-HYDROXYISOBUTYRYL-COA HYDROLASE-LIKE PROTEIN 4, MITOCHONDRIAL"/>
    <property type="match status" value="1"/>
</dbReference>
<feature type="region of interest" description="Disordered" evidence="7">
    <location>
        <begin position="435"/>
        <end position="466"/>
    </location>
</feature>
<dbReference type="Pfam" id="PF12146">
    <property type="entry name" value="Hydrolase_4"/>
    <property type="match status" value="1"/>
</dbReference>
<dbReference type="SUPFAM" id="SSF53474">
    <property type="entry name" value="alpha/beta-Hydrolases"/>
    <property type="match status" value="1"/>
</dbReference>
<comment type="function">
    <text evidence="6">Hydrolyzes 3-hydroxyisobutyryl-CoA (HIBYL-CoA), a saline catabolite. Has high activity toward isobutyryl-CoA. Could be an isobutyryl-CoA dehydrogenase that functions in valine catabolism.</text>
</comment>
<evidence type="ECO:0000259" key="9">
    <source>
        <dbReference type="Pfam" id="PF16113"/>
    </source>
</evidence>
<comment type="subcellular location">
    <subcellularLocation>
        <location evidence="1">Mitochondrion</location>
    </subcellularLocation>
</comment>
<dbReference type="InterPro" id="IPR029058">
    <property type="entry name" value="AB_hydrolase_fold"/>
</dbReference>
<evidence type="ECO:0000256" key="4">
    <source>
        <dbReference type="ARBA" id="ARBA00022946"/>
    </source>
</evidence>
<evidence type="ECO:0000256" key="2">
    <source>
        <dbReference type="ARBA" id="ARBA00005254"/>
    </source>
</evidence>
<dbReference type="GO" id="GO:0005739">
    <property type="term" value="C:mitochondrion"/>
    <property type="evidence" value="ECO:0007669"/>
    <property type="project" value="UniProtKB-SubCell"/>
</dbReference>
<comment type="catalytic activity">
    <reaction evidence="6">
        <text>3-hydroxy-2-methylpropanoyl-CoA + H2O = 3-hydroxy-2-methylpropanoate + CoA + H(+)</text>
        <dbReference type="Rhea" id="RHEA:20888"/>
        <dbReference type="ChEBI" id="CHEBI:11805"/>
        <dbReference type="ChEBI" id="CHEBI:15377"/>
        <dbReference type="ChEBI" id="CHEBI:15378"/>
        <dbReference type="ChEBI" id="CHEBI:57287"/>
        <dbReference type="ChEBI" id="CHEBI:57340"/>
        <dbReference type="EC" id="3.1.2.4"/>
    </reaction>
</comment>